<sequence length="173" mass="20000">MFIFLSKGLRYFVGAFFVLSFQRKTITATTMKKLKLFLAFALTLTFNGIYSQNKDIDTIKDIMKQQEEAWSAHDLEGFMQGYWKSEDLTYFSRGKVTKGWQTTLDNYKKGYPTKAHTGELRFRIAQITEINEGGYYVMGEYFLTREAGDANGTFMIIFKKINGEWKIVADSSC</sequence>
<evidence type="ECO:0000313" key="3">
    <source>
        <dbReference type="Proteomes" id="UP000008898"/>
    </source>
</evidence>
<accession>G0L4Q6</accession>
<dbReference type="InterPro" id="IPR027843">
    <property type="entry name" value="DUF4440"/>
</dbReference>
<evidence type="ECO:0000313" key="2">
    <source>
        <dbReference type="EMBL" id="CAZ98841.1"/>
    </source>
</evidence>
<protein>
    <recommendedName>
        <fullName evidence="1">DUF4440 domain-containing protein</fullName>
    </recommendedName>
</protein>
<reference evidence="3" key="1">
    <citation type="submission" date="2009-07" db="EMBL/GenBank/DDBJ databases">
        <title>Complete genome sequence of Zobellia galactanivorans Dsij.</title>
        <authorList>
            <consortium name="Genoscope - CEA"/>
        </authorList>
    </citation>
    <scope>NUCLEOTIDE SEQUENCE [LARGE SCALE GENOMIC DNA]</scope>
    <source>
        <strain evidence="3">DSM 12802 / CCUG 47099 / CIP 106680 / NCIMB 13871 / Dsij</strain>
    </source>
</reference>
<dbReference type="Pfam" id="PF14534">
    <property type="entry name" value="DUF4440"/>
    <property type="match status" value="1"/>
</dbReference>
<dbReference type="SUPFAM" id="SSF54427">
    <property type="entry name" value="NTF2-like"/>
    <property type="match status" value="1"/>
</dbReference>
<name>G0L4Q6_ZOBGA</name>
<dbReference type="STRING" id="63186.ZOBELLIA_4706"/>
<dbReference type="Proteomes" id="UP000008898">
    <property type="component" value="Chromosome"/>
</dbReference>
<dbReference type="Gene3D" id="3.10.450.50">
    <property type="match status" value="1"/>
</dbReference>
<dbReference type="InterPro" id="IPR032710">
    <property type="entry name" value="NTF2-like_dom_sf"/>
</dbReference>
<evidence type="ECO:0000259" key="1">
    <source>
        <dbReference type="Pfam" id="PF14534"/>
    </source>
</evidence>
<dbReference type="HOGENOM" id="CLU_132147_0_0_10"/>
<proteinExistence type="predicted"/>
<dbReference type="AlphaFoldDB" id="G0L4Q6"/>
<keyword evidence="3" id="KW-1185">Reference proteome</keyword>
<dbReference type="EMBL" id="FP476056">
    <property type="protein sequence ID" value="CAZ98841.1"/>
    <property type="molecule type" value="Genomic_DNA"/>
</dbReference>
<feature type="domain" description="DUF4440" evidence="1">
    <location>
        <begin position="59"/>
        <end position="167"/>
    </location>
</feature>
<dbReference type="KEGG" id="zga:ZOBELLIA_4706"/>
<gene>
    <name evidence="2" type="ordered locus">zobellia_4706</name>
</gene>
<dbReference type="PATRIC" id="fig|63186.3.peg.4612"/>
<organism evidence="2 3">
    <name type="scientific">Zobellia galactanivorans (strain DSM 12802 / CCUG 47099 / CIP 106680 / NCIMB 13871 / Dsij)</name>
    <dbReference type="NCBI Taxonomy" id="63186"/>
    <lineage>
        <taxon>Bacteria</taxon>
        <taxon>Pseudomonadati</taxon>
        <taxon>Bacteroidota</taxon>
        <taxon>Flavobacteriia</taxon>
        <taxon>Flavobacteriales</taxon>
        <taxon>Flavobacteriaceae</taxon>
        <taxon>Zobellia</taxon>
    </lineage>
</organism>
<reference evidence="2 3" key="2">
    <citation type="journal article" date="2012" name="Environ. Microbiol.">
        <title>Characterization of the first alginolytic operons in a marine bacterium: from their emergence in marine Flavobacteriia to their independent transfers to marine Proteobacteria and human gut Bacteroides.</title>
        <authorList>
            <person name="Thomas F."/>
            <person name="Barbeyron T."/>
            <person name="Tonon T."/>
            <person name="Genicot S."/>
            <person name="Czjzek M."/>
            <person name="Michel G."/>
        </authorList>
    </citation>
    <scope>NUCLEOTIDE SEQUENCE [LARGE SCALE GENOMIC DNA]</scope>
    <source>
        <strain evidence="3">DSM 12802 / CCUG 47099 / CIP 106680 / NCIMB 13871 / Dsij</strain>
    </source>
</reference>